<keyword evidence="7" id="KW-1185">Reference proteome</keyword>
<organism evidence="6 7">
    <name type="scientific">Papiliotrema laurentii</name>
    <name type="common">Cryptococcus laurentii</name>
    <dbReference type="NCBI Taxonomy" id="5418"/>
    <lineage>
        <taxon>Eukaryota</taxon>
        <taxon>Fungi</taxon>
        <taxon>Dikarya</taxon>
        <taxon>Basidiomycota</taxon>
        <taxon>Agaricomycotina</taxon>
        <taxon>Tremellomycetes</taxon>
        <taxon>Tremellales</taxon>
        <taxon>Rhynchogastremaceae</taxon>
        <taxon>Papiliotrema</taxon>
    </lineage>
</organism>
<comment type="similarity">
    <text evidence="4">Belongs to the flavoredoxin family.</text>
</comment>
<keyword evidence="3" id="KW-0288">FMN</keyword>
<dbReference type="PANTHER" id="PTHR33798">
    <property type="entry name" value="FLAVOPROTEIN OXYGENASE"/>
    <property type="match status" value="1"/>
</dbReference>
<feature type="domain" description="Flavin reductase like" evidence="5">
    <location>
        <begin position="74"/>
        <end position="229"/>
    </location>
</feature>
<dbReference type="PANTHER" id="PTHR33798:SF5">
    <property type="entry name" value="FLAVIN REDUCTASE LIKE DOMAIN-CONTAINING PROTEIN"/>
    <property type="match status" value="1"/>
</dbReference>
<dbReference type="SUPFAM" id="SSF50475">
    <property type="entry name" value="FMN-binding split barrel"/>
    <property type="match status" value="1"/>
</dbReference>
<gene>
    <name evidence="6" type="ORF">DB88DRAFT_45866</name>
</gene>
<keyword evidence="2" id="KW-0285">Flavoprotein</keyword>
<evidence type="ECO:0000259" key="5">
    <source>
        <dbReference type="SMART" id="SM00903"/>
    </source>
</evidence>
<name>A0AAD9FX17_PAPLA</name>
<dbReference type="InterPro" id="IPR012349">
    <property type="entry name" value="Split_barrel_FMN-bd"/>
</dbReference>
<dbReference type="Gene3D" id="2.30.110.10">
    <property type="entry name" value="Electron Transport, Fmn-binding Protein, Chain A"/>
    <property type="match status" value="1"/>
</dbReference>
<comment type="caution">
    <text evidence="6">The sequence shown here is derived from an EMBL/GenBank/DDBJ whole genome shotgun (WGS) entry which is preliminary data.</text>
</comment>
<evidence type="ECO:0000313" key="6">
    <source>
        <dbReference type="EMBL" id="KAK1927731.1"/>
    </source>
</evidence>
<evidence type="ECO:0000256" key="1">
    <source>
        <dbReference type="ARBA" id="ARBA00001917"/>
    </source>
</evidence>
<dbReference type="Pfam" id="PF01613">
    <property type="entry name" value="Flavin_Reduct"/>
    <property type="match status" value="1"/>
</dbReference>
<accession>A0AAD9FX17</accession>
<dbReference type="AlphaFoldDB" id="A0AAD9FX17"/>
<reference evidence="6" key="1">
    <citation type="submission" date="2023-02" db="EMBL/GenBank/DDBJ databases">
        <title>Identification and recombinant expression of a fungal hydrolase from Papiliotrema laurentii that hydrolyzes apple cutin and clears colloidal polyester polyurethane.</title>
        <authorList>
            <consortium name="DOE Joint Genome Institute"/>
            <person name="Roman V.A."/>
            <person name="Bojanowski C."/>
            <person name="Crable B.R."/>
            <person name="Wagner D.N."/>
            <person name="Hung C.S."/>
            <person name="Nadeau L.J."/>
            <person name="Schratz L."/>
            <person name="Haridas S."/>
            <person name="Pangilinan J."/>
            <person name="Lipzen A."/>
            <person name="Na H."/>
            <person name="Yan M."/>
            <person name="Ng V."/>
            <person name="Grigoriev I.V."/>
            <person name="Spatafora J.W."/>
            <person name="Barlow D."/>
            <person name="Biffinger J."/>
            <person name="Kelley-Loughnane N."/>
            <person name="Varaljay V.A."/>
            <person name="Crookes-Goodson W.J."/>
        </authorList>
    </citation>
    <scope>NUCLEOTIDE SEQUENCE</scope>
    <source>
        <strain evidence="6">5307AH</strain>
    </source>
</reference>
<protein>
    <recommendedName>
        <fullName evidence="5">Flavin reductase like domain-containing protein</fullName>
    </recommendedName>
</protein>
<evidence type="ECO:0000256" key="3">
    <source>
        <dbReference type="ARBA" id="ARBA00022643"/>
    </source>
</evidence>
<comment type="cofactor">
    <cofactor evidence="1">
        <name>FMN</name>
        <dbReference type="ChEBI" id="CHEBI:58210"/>
    </cofactor>
</comment>
<dbReference type="SMART" id="SM00903">
    <property type="entry name" value="Flavin_Reduct"/>
    <property type="match status" value="1"/>
</dbReference>
<evidence type="ECO:0000256" key="4">
    <source>
        <dbReference type="ARBA" id="ARBA00038054"/>
    </source>
</evidence>
<dbReference type="InterPro" id="IPR002563">
    <property type="entry name" value="Flavin_Rdtase-like_dom"/>
</dbReference>
<dbReference type="EMBL" id="JAODAN010000001">
    <property type="protein sequence ID" value="KAK1927731.1"/>
    <property type="molecule type" value="Genomic_DNA"/>
</dbReference>
<evidence type="ECO:0000313" key="7">
    <source>
        <dbReference type="Proteomes" id="UP001182556"/>
    </source>
</evidence>
<dbReference type="Proteomes" id="UP001182556">
    <property type="component" value="Unassembled WGS sequence"/>
</dbReference>
<evidence type="ECO:0000256" key="2">
    <source>
        <dbReference type="ARBA" id="ARBA00022630"/>
    </source>
</evidence>
<dbReference type="GO" id="GO:0010181">
    <property type="term" value="F:FMN binding"/>
    <property type="evidence" value="ECO:0007669"/>
    <property type="project" value="InterPro"/>
</dbReference>
<proteinExistence type="inferred from homology"/>
<sequence length="288" mass="32129">MTRHPPFEEVEASRPDFEASYSPVATKVPKPNFVPGSGLNTLPYAEDFSPERATWRCIKPEEQALGDMYKLMISAVTPRPIAFISTRSAEGEENLAPMSYFNMVSHDPPTIVVSVQGGSKKHADGFKDTNHNVKETKEFCVSIISEPFLEAANYTSIDAPNDISEWKLSGLTQRPSETVKPAHVAESAFSMECSLMHWYEITGSSGKTSNTVMLGRVNRIHAKEFVFDPEDPMKVLVEKLRPVARLGGITYSRTNQTMEVPRPVWDQVKDSPEVKAALEAPVKRVERE</sequence>